<accession>A0A8K0VYM3</accession>
<dbReference type="Proteomes" id="UP000813461">
    <property type="component" value="Unassembled WGS sequence"/>
</dbReference>
<keyword evidence="2" id="KW-1185">Reference proteome</keyword>
<evidence type="ECO:0000313" key="2">
    <source>
        <dbReference type="Proteomes" id="UP000813461"/>
    </source>
</evidence>
<sequence>MGTNSSQPTQELLPATTQADGTPGHFRFLDLPAEIRLYVYEEVVVVGKVFFTPDQYEVCESRRFLKWREYGAPSLSILRVCKQTHHEATPIYLGKNLFVLPRNFDDQQPFNKKGYVSASNLRVPGRHLFPQAGLSSIKRLSIDFTSRSRRTLVMYAPSWARLAIRHGVHFDQMTAAHRTQYAHATALVFLKHHWSCQTEVLKKVTSTRDYLELDFTNAFCPEGCCRCLTIDFEFLSTMTPKKVTTKGLRVGEKDMLAEAMTLGMKSGNANGEWVEILFEDG</sequence>
<dbReference type="AlphaFoldDB" id="A0A8K0VYM3"/>
<dbReference type="PANTHER" id="PTHR42085">
    <property type="entry name" value="F-BOX DOMAIN-CONTAINING PROTEIN"/>
    <property type="match status" value="1"/>
</dbReference>
<dbReference type="InterPro" id="IPR038883">
    <property type="entry name" value="AN11006-like"/>
</dbReference>
<name>A0A8K0VYM3_9PLEO</name>
<evidence type="ECO:0000313" key="1">
    <source>
        <dbReference type="EMBL" id="KAH7086547.1"/>
    </source>
</evidence>
<organism evidence="1 2">
    <name type="scientific">Paraphoma chrysanthemicola</name>
    <dbReference type="NCBI Taxonomy" id="798071"/>
    <lineage>
        <taxon>Eukaryota</taxon>
        <taxon>Fungi</taxon>
        <taxon>Dikarya</taxon>
        <taxon>Ascomycota</taxon>
        <taxon>Pezizomycotina</taxon>
        <taxon>Dothideomycetes</taxon>
        <taxon>Pleosporomycetidae</taxon>
        <taxon>Pleosporales</taxon>
        <taxon>Pleosporineae</taxon>
        <taxon>Phaeosphaeriaceae</taxon>
        <taxon>Paraphoma</taxon>
    </lineage>
</organism>
<comment type="caution">
    <text evidence="1">The sequence shown here is derived from an EMBL/GenBank/DDBJ whole genome shotgun (WGS) entry which is preliminary data.</text>
</comment>
<reference evidence="1" key="1">
    <citation type="journal article" date="2021" name="Nat. Commun.">
        <title>Genetic determinants of endophytism in the Arabidopsis root mycobiome.</title>
        <authorList>
            <person name="Mesny F."/>
            <person name="Miyauchi S."/>
            <person name="Thiergart T."/>
            <person name="Pickel B."/>
            <person name="Atanasova L."/>
            <person name="Karlsson M."/>
            <person name="Huettel B."/>
            <person name="Barry K.W."/>
            <person name="Haridas S."/>
            <person name="Chen C."/>
            <person name="Bauer D."/>
            <person name="Andreopoulos W."/>
            <person name="Pangilinan J."/>
            <person name="LaButti K."/>
            <person name="Riley R."/>
            <person name="Lipzen A."/>
            <person name="Clum A."/>
            <person name="Drula E."/>
            <person name="Henrissat B."/>
            <person name="Kohler A."/>
            <person name="Grigoriev I.V."/>
            <person name="Martin F.M."/>
            <person name="Hacquard S."/>
        </authorList>
    </citation>
    <scope>NUCLEOTIDE SEQUENCE</scope>
    <source>
        <strain evidence="1">MPI-SDFR-AT-0120</strain>
    </source>
</reference>
<dbReference type="PANTHER" id="PTHR42085:SF2">
    <property type="entry name" value="F-BOX DOMAIN-CONTAINING PROTEIN"/>
    <property type="match status" value="1"/>
</dbReference>
<protein>
    <submittedName>
        <fullName evidence="1">Uncharacterized protein</fullName>
    </submittedName>
</protein>
<dbReference type="EMBL" id="JAGMVJ010000011">
    <property type="protein sequence ID" value="KAH7086547.1"/>
    <property type="molecule type" value="Genomic_DNA"/>
</dbReference>
<gene>
    <name evidence="1" type="ORF">FB567DRAFT_528228</name>
</gene>
<proteinExistence type="predicted"/>
<dbReference type="OrthoDB" id="62952at2759"/>